<gene>
    <name evidence="2" type="ORF">ACEZDE_29655</name>
</gene>
<reference evidence="2 3" key="1">
    <citation type="submission" date="2024-09" db="EMBL/GenBank/DDBJ databases">
        <authorList>
            <person name="Lee S.D."/>
        </authorList>
    </citation>
    <scope>NUCLEOTIDE SEQUENCE [LARGE SCALE GENOMIC DNA]</scope>
    <source>
        <strain evidence="2 3">N8-3</strain>
    </source>
</reference>
<feature type="compositionally biased region" description="Basic residues" evidence="1">
    <location>
        <begin position="119"/>
        <end position="129"/>
    </location>
</feature>
<organism evidence="2 3">
    <name type="scientific">Streptacidiphilus cavernicola</name>
    <dbReference type="NCBI Taxonomy" id="3342716"/>
    <lineage>
        <taxon>Bacteria</taxon>
        <taxon>Bacillati</taxon>
        <taxon>Actinomycetota</taxon>
        <taxon>Actinomycetes</taxon>
        <taxon>Kitasatosporales</taxon>
        <taxon>Streptomycetaceae</taxon>
        <taxon>Streptacidiphilus</taxon>
    </lineage>
</organism>
<protein>
    <submittedName>
        <fullName evidence="2">Uncharacterized protein</fullName>
    </submittedName>
</protein>
<feature type="region of interest" description="Disordered" evidence="1">
    <location>
        <begin position="72"/>
        <end position="105"/>
    </location>
</feature>
<feature type="compositionally biased region" description="Basic residues" evidence="1">
    <location>
        <begin position="95"/>
        <end position="105"/>
    </location>
</feature>
<evidence type="ECO:0000313" key="2">
    <source>
        <dbReference type="EMBL" id="MFC1420779.1"/>
    </source>
</evidence>
<accession>A0ABV6W448</accession>
<evidence type="ECO:0000256" key="1">
    <source>
        <dbReference type="SAM" id="MobiDB-lite"/>
    </source>
</evidence>
<feature type="region of interest" description="Disordered" evidence="1">
    <location>
        <begin position="119"/>
        <end position="139"/>
    </location>
</feature>
<dbReference type="RefSeq" id="WP_380542693.1">
    <property type="nucleotide sequence ID" value="NZ_JBHFAB010000030.1"/>
</dbReference>
<comment type="caution">
    <text evidence="2">The sequence shown here is derived from an EMBL/GenBank/DDBJ whole genome shotgun (WGS) entry which is preliminary data.</text>
</comment>
<feature type="compositionally biased region" description="Low complexity" evidence="1">
    <location>
        <begin position="72"/>
        <end position="94"/>
    </location>
</feature>
<proteinExistence type="predicted"/>
<sequence>MNTTREIGTAVTTRALVRITEGNGHHKGVAGIALGYNAQYDSIKVGFIDASGNYTGDYTTVAVQHVEVVESAPEATHTATEATPEPTASTAASAHRQKSTRTARRNKAAAILRHRAATTRATARIRRNTATRPTFALAA</sequence>
<keyword evidence="3" id="KW-1185">Reference proteome</keyword>
<evidence type="ECO:0000313" key="3">
    <source>
        <dbReference type="Proteomes" id="UP001592531"/>
    </source>
</evidence>
<feature type="compositionally biased region" description="Low complexity" evidence="1">
    <location>
        <begin position="130"/>
        <end position="139"/>
    </location>
</feature>
<dbReference type="EMBL" id="JBHFAB010000030">
    <property type="protein sequence ID" value="MFC1420779.1"/>
    <property type="molecule type" value="Genomic_DNA"/>
</dbReference>
<name>A0ABV6W448_9ACTN</name>
<dbReference type="Proteomes" id="UP001592531">
    <property type="component" value="Unassembled WGS sequence"/>
</dbReference>